<evidence type="ECO:0000313" key="1">
    <source>
        <dbReference type="EMBL" id="BBF69217.1"/>
    </source>
</evidence>
<keyword evidence="2" id="KW-1185">Reference proteome</keyword>
<gene>
    <name evidence="1" type="ORF">SBA_ch1_14170</name>
</gene>
<proteinExistence type="predicted"/>
<reference evidence="1" key="1">
    <citation type="submission" date="2018-07" db="EMBL/GenBank/DDBJ databases">
        <title>Complete genome sequence of Sphingomonas bisphenolicum strain AO1, a bisphenol A degradative bacterium isolated from Japanese farm field.</title>
        <authorList>
            <person name="Murakami M."/>
            <person name="Koh M."/>
            <person name="Koba S."/>
            <person name="Matsumura Y."/>
        </authorList>
    </citation>
    <scope>NUCLEOTIDE SEQUENCE</scope>
    <source>
        <strain evidence="1">AO1</strain>
    </source>
</reference>
<sequence>MRDRVRPSEFEPPQGRLRFEVGVIIFVDEERVHLPPKTGMIVYARPYAANRIIFISRDNVGDPIRFGEGVIIQEKNQLSR</sequence>
<protein>
    <submittedName>
        <fullName evidence="1">Uncharacterized protein</fullName>
    </submittedName>
</protein>
<dbReference type="EMBL" id="AP018817">
    <property type="protein sequence ID" value="BBF69217.1"/>
    <property type="molecule type" value="Genomic_DNA"/>
</dbReference>
<name>A0ABM7G2L5_9SPHN</name>
<organism evidence="1 2">
    <name type="scientific">Sphingomonas bisphenolicum</name>
    <dbReference type="NCBI Taxonomy" id="296544"/>
    <lineage>
        <taxon>Bacteria</taxon>
        <taxon>Pseudomonadati</taxon>
        <taxon>Pseudomonadota</taxon>
        <taxon>Alphaproteobacteria</taxon>
        <taxon>Sphingomonadales</taxon>
        <taxon>Sphingomonadaceae</taxon>
        <taxon>Sphingomonas</taxon>
    </lineage>
</organism>
<evidence type="ECO:0000313" key="2">
    <source>
        <dbReference type="Proteomes" id="UP001059971"/>
    </source>
</evidence>
<accession>A0ABM7G2L5</accession>
<dbReference type="Proteomes" id="UP001059971">
    <property type="component" value="Chromosome 1"/>
</dbReference>